<proteinExistence type="predicted"/>
<evidence type="ECO:0000259" key="5">
    <source>
        <dbReference type="PROSITE" id="PS50089"/>
    </source>
</evidence>
<evidence type="ECO:0000313" key="7">
    <source>
        <dbReference type="Proteomes" id="UP001642360"/>
    </source>
</evidence>
<accession>A0ABC8TUL6</accession>
<keyword evidence="2 4" id="KW-0863">Zinc-finger</keyword>
<name>A0ABC8TUL6_9AQUA</name>
<dbReference type="InterPro" id="IPR013083">
    <property type="entry name" value="Znf_RING/FYVE/PHD"/>
</dbReference>
<dbReference type="SMART" id="SM00184">
    <property type="entry name" value="RING"/>
    <property type="match status" value="1"/>
</dbReference>
<evidence type="ECO:0000256" key="2">
    <source>
        <dbReference type="ARBA" id="ARBA00022771"/>
    </source>
</evidence>
<dbReference type="InterPro" id="IPR017907">
    <property type="entry name" value="Znf_RING_CS"/>
</dbReference>
<keyword evidence="3" id="KW-0862">Zinc</keyword>
<reference evidence="6 7" key="1">
    <citation type="submission" date="2024-02" db="EMBL/GenBank/DDBJ databases">
        <authorList>
            <person name="Vignale AGUSTIN F."/>
            <person name="Sosa J E."/>
            <person name="Modenutti C."/>
        </authorList>
    </citation>
    <scope>NUCLEOTIDE SEQUENCE [LARGE SCALE GENOMIC DNA]</scope>
</reference>
<keyword evidence="1" id="KW-0479">Metal-binding</keyword>
<feature type="domain" description="RING-type" evidence="5">
    <location>
        <begin position="157"/>
        <end position="195"/>
    </location>
</feature>
<dbReference type="PANTHER" id="PTHR15315">
    <property type="entry name" value="RING FINGER PROTEIN 41, 151"/>
    <property type="match status" value="1"/>
</dbReference>
<dbReference type="AlphaFoldDB" id="A0ABC8TUL6"/>
<dbReference type="InterPro" id="IPR001841">
    <property type="entry name" value="Znf_RING"/>
</dbReference>
<evidence type="ECO:0000256" key="4">
    <source>
        <dbReference type="PROSITE-ProRule" id="PRU00175"/>
    </source>
</evidence>
<organism evidence="6 7">
    <name type="scientific">Ilex paraguariensis</name>
    <name type="common">yerba mate</name>
    <dbReference type="NCBI Taxonomy" id="185542"/>
    <lineage>
        <taxon>Eukaryota</taxon>
        <taxon>Viridiplantae</taxon>
        <taxon>Streptophyta</taxon>
        <taxon>Embryophyta</taxon>
        <taxon>Tracheophyta</taxon>
        <taxon>Spermatophyta</taxon>
        <taxon>Magnoliopsida</taxon>
        <taxon>eudicotyledons</taxon>
        <taxon>Gunneridae</taxon>
        <taxon>Pentapetalae</taxon>
        <taxon>asterids</taxon>
        <taxon>campanulids</taxon>
        <taxon>Aquifoliales</taxon>
        <taxon>Aquifoliaceae</taxon>
        <taxon>Ilex</taxon>
    </lineage>
</organism>
<evidence type="ECO:0000256" key="1">
    <source>
        <dbReference type="ARBA" id="ARBA00022723"/>
    </source>
</evidence>
<dbReference type="PROSITE" id="PS50089">
    <property type="entry name" value="ZF_RING_2"/>
    <property type="match status" value="1"/>
</dbReference>
<comment type="caution">
    <text evidence="6">The sequence shown here is derived from an EMBL/GenBank/DDBJ whole genome shotgun (WGS) entry which is preliminary data.</text>
</comment>
<dbReference type="Pfam" id="PF13639">
    <property type="entry name" value="zf-RING_2"/>
    <property type="match status" value="1"/>
</dbReference>
<sequence>MDYYQLAGSSSCQDSLQILEADIEHANMLAASVPIGQGGACLHMELVYNPLATLFWFLLQWMDCSCTCLLPSYLNLFHIVVNKVCRGGKMMFTSHGRKATITEFYSVILPSLQRLHDNTSELGIDQDEGEGLEMVVRHRLEEKRKHSDADLEREDECGICLEPCTKMVVPNCCHAICINCYHDWSTRSESCPFCRGSLKRVNSGDLWVLTCSGDVVDQETVSREDMLRFYLYITSLPKDIPDALFLLYYEYLI</sequence>
<keyword evidence="7" id="KW-1185">Reference proteome</keyword>
<dbReference type="FunFam" id="3.30.40.10:FF:000660">
    <property type="entry name" value="RING/U-box superfamily protein"/>
    <property type="match status" value="1"/>
</dbReference>
<evidence type="ECO:0000313" key="6">
    <source>
        <dbReference type="EMBL" id="CAK9172586.1"/>
    </source>
</evidence>
<dbReference type="PROSITE" id="PS00518">
    <property type="entry name" value="ZF_RING_1"/>
    <property type="match status" value="1"/>
</dbReference>
<gene>
    <name evidence="6" type="ORF">ILEXP_LOCUS42235</name>
</gene>
<dbReference type="GO" id="GO:0008270">
    <property type="term" value="F:zinc ion binding"/>
    <property type="evidence" value="ECO:0007669"/>
    <property type="project" value="UniProtKB-KW"/>
</dbReference>
<protein>
    <recommendedName>
        <fullName evidence="5">RING-type domain-containing protein</fullName>
    </recommendedName>
</protein>
<dbReference type="Gene3D" id="3.30.40.10">
    <property type="entry name" value="Zinc/RING finger domain, C3HC4 (zinc finger)"/>
    <property type="match status" value="1"/>
</dbReference>
<dbReference type="Proteomes" id="UP001642360">
    <property type="component" value="Unassembled WGS sequence"/>
</dbReference>
<dbReference type="EMBL" id="CAUOFW020006024">
    <property type="protein sequence ID" value="CAK9172586.1"/>
    <property type="molecule type" value="Genomic_DNA"/>
</dbReference>
<dbReference type="SUPFAM" id="SSF57850">
    <property type="entry name" value="RING/U-box"/>
    <property type="match status" value="1"/>
</dbReference>
<dbReference type="PANTHER" id="PTHR15315:SF84">
    <property type="entry name" value="RING-TYPE DOMAIN-CONTAINING PROTEIN"/>
    <property type="match status" value="1"/>
</dbReference>
<evidence type="ECO:0000256" key="3">
    <source>
        <dbReference type="ARBA" id="ARBA00022833"/>
    </source>
</evidence>